<gene>
    <name evidence="6" type="ORF">FOH10_11900</name>
</gene>
<evidence type="ECO:0000313" key="7">
    <source>
        <dbReference type="Proteomes" id="UP000317039"/>
    </source>
</evidence>
<dbReference type="InterPro" id="IPR009057">
    <property type="entry name" value="Homeodomain-like_sf"/>
</dbReference>
<dbReference type="RefSeq" id="WP_143980750.1">
    <property type="nucleotide sequence ID" value="NZ_CP041695.1"/>
</dbReference>
<evidence type="ECO:0000313" key="6">
    <source>
        <dbReference type="EMBL" id="QDP79316.1"/>
    </source>
</evidence>
<name>A0A516NK92_9NOCA</name>
<dbReference type="GO" id="GO:0003700">
    <property type="term" value="F:DNA-binding transcription factor activity"/>
    <property type="evidence" value="ECO:0007669"/>
    <property type="project" value="TreeGrafter"/>
</dbReference>
<dbReference type="SUPFAM" id="SSF48498">
    <property type="entry name" value="Tetracyclin repressor-like, C-terminal domain"/>
    <property type="match status" value="1"/>
</dbReference>
<evidence type="ECO:0000259" key="5">
    <source>
        <dbReference type="PROSITE" id="PS50977"/>
    </source>
</evidence>
<dbReference type="AlphaFoldDB" id="A0A516NK92"/>
<dbReference type="InterPro" id="IPR050109">
    <property type="entry name" value="HTH-type_TetR-like_transc_reg"/>
</dbReference>
<organism evidence="6 7">
    <name type="scientific">Nocardia otitidiscaviarum</name>
    <dbReference type="NCBI Taxonomy" id="1823"/>
    <lineage>
        <taxon>Bacteria</taxon>
        <taxon>Bacillati</taxon>
        <taxon>Actinomycetota</taxon>
        <taxon>Actinomycetes</taxon>
        <taxon>Mycobacteriales</taxon>
        <taxon>Nocardiaceae</taxon>
        <taxon>Nocardia</taxon>
    </lineage>
</organism>
<reference evidence="6 7" key="1">
    <citation type="submission" date="2019-07" db="EMBL/GenBank/DDBJ databases">
        <title>Complete Genome Sequence and Methylome Analysis of Nocardia otitidis-caviarum NEB252.</title>
        <authorList>
            <person name="Fomenkov A."/>
            <person name="Anton B.P."/>
            <person name="Vincze T."/>
            <person name="Roberts R.J."/>
        </authorList>
    </citation>
    <scope>NUCLEOTIDE SEQUENCE [LARGE SCALE GENOMIC DNA]</scope>
    <source>
        <strain evidence="6 7">NEB252</strain>
    </source>
</reference>
<keyword evidence="2 4" id="KW-0238">DNA-binding</keyword>
<dbReference type="InterPro" id="IPR004111">
    <property type="entry name" value="Repressor_TetR_C"/>
</dbReference>
<dbReference type="InterPro" id="IPR001647">
    <property type="entry name" value="HTH_TetR"/>
</dbReference>
<dbReference type="GeneID" id="80333086"/>
<dbReference type="Gene3D" id="1.10.357.10">
    <property type="entry name" value="Tetracycline Repressor, domain 2"/>
    <property type="match status" value="1"/>
</dbReference>
<accession>A0A516NK92</accession>
<protein>
    <submittedName>
        <fullName evidence="6">TetR/AcrR family transcriptional regulator</fullName>
    </submittedName>
</protein>
<dbReference type="GO" id="GO:0045892">
    <property type="term" value="P:negative regulation of DNA-templated transcription"/>
    <property type="evidence" value="ECO:0007669"/>
    <property type="project" value="InterPro"/>
</dbReference>
<dbReference type="InterPro" id="IPR036271">
    <property type="entry name" value="Tet_transcr_reg_TetR-rel_C_sf"/>
</dbReference>
<feature type="domain" description="HTH tetR-type" evidence="5">
    <location>
        <begin position="16"/>
        <end position="76"/>
    </location>
</feature>
<dbReference type="Pfam" id="PF02909">
    <property type="entry name" value="TetR_C_1"/>
    <property type="match status" value="1"/>
</dbReference>
<proteinExistence type="predicted"/>
<dbReference type="Pfam" id="PF00440">
    <property type="entry name" value="TetR_N"/>
    <property type="match status" value="1"/>
</dbReference>
<dbReference type="KEGG" id="nod:FOH10_11900"/>
<evidence type="ECO:0000256" key="3">
    <source>
        <dbReference type="ARBA" id="ARBA00023163"/>
    </source>
</evidence>
<dbReference type="PANTHER" id="PTHR30055">
    <property type="entry name" value="HTH-TYPE TRANSCRIPTIONAL REGULATOR RUTR"/>
    <property type="match status" value="1"/>
</dbReference>
<keyword evidence="3" id="KW-0804">Transcription</keyword>
<dbReference type="PRINTS" id="PR00455">
    <property type="entry name" value="HTHTETR"/>
</dbReference>
<evidence type="ECO:0000256" key="2">
    <source>
        <dbReference type="ARBA" id="ARBA00023125"/>
    </source>
</evidence>
<dbReference type="EMBL" id="CP041695">
    <property type="protein sequence ID" value="QDP79316.1"/>
    <property type="molecule type" value="Genomic_DNA"/>
</dbReference>
<evidence type="ECO:0000256" key="1">
    <source>
        <dbReference type="ARBA" id="ARBA00023015"/>
    </source>
</evidence>
<sequence length="236" mass="25998">MADSATTPRRRGRPVRVSRADIIAATTRLLAAGGKDAFSMRKLADELGVSTAAVYHHFPAQAQLFIAVLSARAEELPAPRLPQDPRERLVALIAYLIDILQELPWVAELLVGGESFGRAALWILDEFIRSARALGASPQYAAYMYSALWRFVLGELLMRRADAERAAAPADARPPRWTEFVTPEDLAEFPEVRDILPQWSAVRELLPGDTAIRRFVDGLLGGIDTLESGAQGTDRH</sequence>
<dbReference type="GO" id="GO:0000976">
    <property type="term" value="F:transcription cis-regulatory region binding"/>
    <property type="evidence" value="ECO:0007669"/>
    <property type="project" value="TreeGrafter"/>
</dbReference>
<dbReference type="PANTHER" id="PTHR30055:SF234">
    <property type="entry name" value="HTH-TYPE TRANSCRIPTIONAL REGULATOR BETI"/>
    <property type="match status" value="1"/>
</dbReference>
<keyword evidence="1" id="KW-0805">Transcription regulation</keyword>
<dbReference type="PROSITE" id="PS50977">
    <property type="entry name" value="HTH_TETR_2"/>
    <property type="match status" value="1"/>
</dbReference>
<dbReference type="SUPFAM" id="SSF46689">
    <property type="entry name" value="Homeodomain-like"/>
    <property type="match status" value="1"/>
</dbReference>
<dbReference type="Proteomes" id="UP000317039">
    <property type="component" value="Chromosome"/>
</dbReference>
<evidence type="ECO:0000256" key="4">
    <source>
        <dbReference type="PROSITE-ProRule" id="PRU00335"/>
    </source>
</evidence>
<feature type="DNA-binding region" description="H-T-H motif" evidence="4">
    <location>
        <begin position="39"/>
        <end position="58"/>
    </location>
</feature>